<dbReference type="GO" id="GO:0016705">
    <property type="term" value="F:oxidoreductase activity, acting on paired donors, with incorporation or reduction of molecular oxygen"/>
    <property type="evidence" value="ECO:0007669"/>
    <property type="project" value="InterPro"/>
</dbReference>
<dbReference type="Gene3D" id="1.10.630.10">
    <property type="entry name" value="Cytochrome P450"/>
    <property type="match status" value="1"/>
</dbReference>
<name>A0A1Q8C1J8_9PSEU</name>
<dbReference type="SUPFAM" id="SSF48264">
    <property type="entry name" value="Cytochrome P450"/>
    <property type="match status" value="1"/>
</dbReference>
<dbReference type="AlphaFoldDB" id="A0A1Q8C1J8"/>
<comment type="caution">
    <text evidence="2">The sequence shown here is derived from an EMBL/GenBank/DDBJ whole genome shotgun (WGS) entry which is preliminary data.</text>
</comment>
<organism evidence="2 3">
    <name type="scientific">Actinophytocola xanthii</name>
    <dbReference type="NCBI Taxonomy" id="1912961"/>
    <lineage>
        <taxon>Bacteria</taxon>
        <taxon>Bacillati</taxon>
        <taxon>Actinomycetota</taxon>
        <taxon>Actinomycetes</taxon>
        <taxon>Pseudonocardiales</taxon>
        <taxon>Pseudonocardiaceae</taxon>
    </lineage>
</organism>
<dbReference type="PANTHER" id="PTHR46696:SF1">
    <property type="entry name" value="CYTOCHROME P450 YJIB-RELATED"/>
    <property type="match status" value="1"/>
</dbReference>
<protein>
    <submittedName>
        <fullName evidence="2">Cytochrome</fullName>
    </submittedName>
</protein>
<dbReference type="GO" id="GO:0004497">
    <property type="term" value="F:monooxygenase activity"/>
    <property type="evidence" value="ECO:0007669"/>
    <property type="project" value="InterPro"/>
</dbReference>
<dbReference type="STRING" id="1912961.BU204_34725"/>
<dbReference type="InterPro" id="IPR002397">
    <property type="entry name" value="Cyt_P450_B"/>
</dbReference>
<keyword evidence="3" id="KW-1185">Reference proteome</keyword>
<evidence type="ECO:0000313" key="2">
    <source>
        <dbReference type="EMBL" id="OLF08233.1"/>
    </source>
</evidence>
<reference evidence="2 3" key="1">
    <citation type="submission" date="2016-12" db="EMBL/GenBank/DDBJ databases">
        <title>The draft genome sequence of Actinophytocola sp. 11-183.</title>
        <authorList>
            <person name="Wang W."/>
            <person name="Yuan L."/>
        </authorList>
    </citation>
    <scope>NUCLEOTIDE SEQUENCE [LARGE SCALE GENOMIC DNA]</scope>
    <source>
        <strain evidence="2 3">11-183</strain>
    </source>
</reference>
<dbReference type="PANTHER" id="PTHR46696">
    <property type="entry name" value="P450, PUTATIVE (EUROFUNG)-RELATED"/>
    <property type="match status" value="1"/>
</dbReference>
<evidence type="ECO:0000313" key="3">
    <source>
        <dbReference type="Proteomes" id="UP000185596"/>
    </source>
</evidence>
<dbReference type="PRINTS" id="PR00359">
    <property type="entry name" value="BP450"/>
</dbReference>
<comment type="similarity">
    <text evidence="1">Belongs to the cytochrome P450 family.</text>
</comment>
<evidence type="ECO:0000256" key="1">
    <source>
        <dbReference type="ARBA" id="ARBA00010617"/>
    </source>
</evidence>
<dbReference type="InterPro" id="IPR036396">
    <property type="entry name" value="Cyt_P450_sf"/>
</dbReference>
<dbReference type="CDD" id="cd00302">
    <property type="entry name" value="cytochrome_P450"/>
    <property type="match status" value="1"/>
</dbReference>
<sequence>MRTSGRTRPDLPGPRRPAFRDEQGVWQVSDLPGARAVLRATDTLQAGLGVETVAKLPSAFRRPVLYQDGPEHREYRRQTARFFTPRRVESEYRELMHRIAEREIGVLRRAGGVDLSELSLRLAVDVAKAVLGLTESRAGTARRLERFFPEQLGRPGFGSPRGVYWAARILYLWLAVYAADVRPAVRARRARPADDLVSHLLGEGARVGEVLGECLTVAAAGMVTTREFVTVAAWHLFAEPDLLERYLAGAEPDRLAILHELARLDPPIATLRRRTTAPLALPDGTVIPAHARVDVSVAAANADAAGDPANGLTFGEGPHRCPGRHLALQEADIFLTTLLGDTPGVRMAAPPRVSFNEEFATYSLRGLVLVTG</sequence>
<dbReference type="EMBL" id="MSIE01000098">
    <property type="protein sequence ID" value="OLF08233.1"/>
    <property type="molecule type" value="Genomic_DNA"/>
</dbReference>
<accession>A0A1Q8C1J8</accession>
<dbReference type="InterPro" id="IPR017972">
    <property type="entry name" value="Cyt_P450_CS"/>
</dbReference>
<proteinExistence type="inferred from homology"/>
<gene>
    <name evidence="2" type="ORF">BU204_34725</name>
</gene>
<dbReference type="PROSITE" id="PS00086">
    <property type="entry name" value="CYTOCHROME_P450"/>
    <property type="match status" value="1"/>
</dbReference>
<dbReference type="Proteomes" id="UP000185596">
    <property type="component" value="Unassembled WGS sequence"/>
</dbReference>
<dbReference type="GO" id="GO:0005506">
    <property type="term" value="F:iron ion binding"/>
    <property type="evidence" value="ECO:0007669"/>
    <property type="project" value="InterPro"/>
</dbReference>
<dbReference type="RefSeq" id="WP_075130053.1">
    <property type="nucleotide sequence ID" value="NZ_MSIE01000098.1"/>
</dbReference>
<dbReference type="GO" id="GO:0020037">
    <property type="term" value="F:heme binding"/>
    <property type="evidence" value="ECO:0007669"/>
    <property type="project" value="InterPro"/>
</dbReference>